<dbReference type="EMBL" id="QZWG01000016">
    <property type="protein sequence ID" value="RZB60340.1"/>
    <property type="molecule type" value="Genomic_DNA"/>
</dbReference>
<evidence type="ECO:0000256" key="3">
    <source>
        <dbReference type="ARBA" id="ARBA00023242"/>
    </source>
</evidence>
<keyword evidence="8" id="KW-1185">Reference proteome</keyword>
<accession>A0A0B2S2S4</accession>
<dbReference type="AlphaFoldDB" id="A0A0B2S2S4"/>
<dbReference type="PANTHER" id="PTHR10997">
    <property type="entry name" value="IMPORTIN-7, 8, 11"/>
    <property type="match status" value="1"/>
</dbReference>
<dbReference type="InterPro" id="IPR001494">
    <property type="entry name" value="Importin-beta_N"/>
</dbReference>
<dbReference type="GO" id="GO:0005829">
    <property type="term" value="C:cytosol"/>
    <property type="evidence" value="ECO:0007669"/>
    <property type="project" value="TreeGrafter"/>
</dbReference>
<dbReference type="GO" id="GO:0005635">
    <property type="term" value="C:nuclear envelope"/>
    <property type="evidence" value="ECO:0007669"/>
    <property type="project" value="TreeGrafter"/>
</dbReference>
<dbReference type="SUPFAM" id="SSF48371">
    <property type="entry name" value="ARM repeat"/>
    <property type="match status" value="1"/>
</dbReference>
<keyword evidence="3" id="KW-0539">Nucleus</keyword>
<evidence type="ECO:0000256" key="1">
    <source>
        <dbReference type="ARBA" id="ARBA00004123"/>
    </source>
</evidence>
<dbReference type="PROSITE" id="PS50166">
    <property type="entry name" value="IMPORTIN_B_NT"/>
    <property type="match status" value="1"/>
</dbReference>
<keyword evidence="2" id="KW-0813">Transport</keyword>
<organism evidence="6">
    <name type="scientific">Glycine soja</name>
    <name type="common">Wild soybean</name>
    <dbReference type="NCBI Taxonomy" id="3848"/>
    <lineage>
        <taxon>Eukaryota</taxon>
        <taxon>Viridiplantae</taxon>
        <taxon>Streptophyta</taxon>
        <taxon>Embryophyta</taxon>
        <taxon>Tracheophyta</taxon>
        <taxon>Spermatophyta</taxon>
        <taxon>Magnoliopsida</taxon>
        <taxon>eudicotyledons</taxon>
        <taxon>Gunneridae</taxon>
        <taxon>Pentapetalae</taxon>
        <taxon>rosids</taxon>
        <taxon>fabids</taxon>
        <taxon>Fabales</taxon>
        <taxon>Fabaceae</taxon>
        <taxon>Papilionoideae</taxon>
        <taxon>50 kb inversion clade</taxon>
        <taxon>NPAAA clade</taxon>
        <taxon>indigoferoid/millettioid clade</taxon>
        <taxon>Phaseoleae</taxon>
        <taxon>Glycine</taxon>
        <taxon>Glycine subgen. Soja</taxon>
    </lineage>
</organism>
<dbReference type="Pfam" id="PF03810">
    <property type="entry name" value="IBN_N"/>
    <property type="match status" value="1"/>
</dbReference>
<dbReference type="InterPro" id="IPR016024">
    <property type="entry name" value="ARM-type_fold"/>
</dbReference>
<dbReference type="GO" id="GO:0006606">
    <property type="term" value="P:protein import into nucleus"/>
    <property type="evidence" value="ECO:0007669"/>
    <property type="project" value="TreeGrafter"/>
</dbReference>
<dbReference type="GO" id="GO:0031267">
    <property type="term" value="F:small GTPase binding"/>
    <property type="evidence" value="ECO:0007669"/>
    <property type="project" value="InterPro"/>
</dbReference>
<evidence type="ECO:0000259" key="4">
    <source>
        <dbReference type="PROSITE" id="PS50166"/>
    </source>
</evidence>
<sequence>MALSASDVAAMYSLLSNSMSTDHRLRGPAEDALAQSESRPGFCSCLLEVITAKDLGSQTDVRMMATVYFKNSVNRYWRHRRNSS</sequence>
<dbReference type="InterPro" id="IPR011989">
    <property type="entry name" value="ARM-like"/>
</dbReference>
<reference evidence="6" key="1">
    <citation type="submission" date="2014-07" db="EMBL/GenBank/DDBJ databases">
        <title>Identification of a novel salt tolerance gene in wild soybean by whole-genome sequencing.</title>
        <authorList>
            <person name="Lam H.-M."/>
            <person name="Qi X."/>
            <person name="Li M.-W."/>
            <person name="Liu X."/>
            <person name="Xie M."/>
            <person name="Ni M."/>
            <person name="Xu X."/>
        </authorList>
    </citation>
    <scope>NUCLEOTIDE SEQUENCE [LARGE SCALE GENOMIC DNA]</scope>
    <source>
        <tissue evidence="6">Root</tissue>
    </source>
</reference>
<evidence type="ECO:0000313" key="6">
    <source>
        <dbReference type="EMBL" id="KHN39560.1"/>
    </source>
</evidence>
<dbReference type="EMBL" id="KN650465">
    <property type="protein sequence ID" value="KHN31845.1"/>
    <property type="molecule type" value="Genomic_DNA"/>
</dbReference>
<feature type="domain" description="Importin N-terminal" evidence="4">
    <location>
        <begin position="29"/>
        <end position="84"/>
    </location>
</feature>
<proteinExistence type="predicted"/>
<comment type="subcellular location">
    <subcellularLocation>
        <location evidence="1">Nucleus</location>
    </subcellularLocation>
</comment>
<dbReference type="PANTHER" id="PTHR10997:SF7">
    <property type="entry name" value="IMPORTIN-11"/>
    <property type="match status" value="1"/>
</dbReference>
<protein>
    <submittedName>
        <fullName evidence="6">Importin-11</fullName>
    </submittedName>
</protein>
<evidence type="ECO:0000313" key="5">
    <source>
        <dbReference type="EMBL" id="KHN31845.1"/>
    </source>
</evidence>
<evidence type="ECO:0000256" key="2">
    <source>
        <dbReference type="ARBA" id="ARBA00022448"/>
    </source>
</evidence>
<reference evidence="7 8" key="2">
    <citation type="submission" date="2018-09" db="EMBL/GenBank/DDBJ databases">
        <title>A high-quality reference genome of wild soybean provides a powerful tool to mine soybean genomes.</title>
        <authorList>
            <person name="Xie M."/>
            <person name="Chung C.Y.L."/>
            <person name="Li M.-W."/>
            <person name="Wong F.-L."/>
            <person name="Chan T.-F."/>
            <person name="Lam H.-M."/>
        </authorList>
    </citation>
    <scope>NUCLEOTIDE SEQUENCE [LARGE SCALE GENOMIC DNA]</scope>
    <source>
        <strain evidence="8">cv. W05</strain>
        <tissue evidence="7">Hypocotyl of etiolated seedlings</tissue>
    </source>
</reference>
<dbReference type="Proteomes" id="UP000053555">
    <property type="component" value="Unassembled WGS sequence"/>
</dbReference>
<dbReference type="Gene3D" id="1.25.10.10">
    <property type="entry name" value="Leucine-rich Repeat Variant"/>
    <property type="match status" value="1"/>
</dbReference>
<name>A0A0B2S2S4_GLYSO</name>
<dbReference type="EMBL" id="KN646258">
    <property type="protein sequence ID" value="KHN39560.1"/>
    <property type="molecule type" value="Genomic_DNA"/>
</dbReference>
<gene>
    <name evidence="7" type="ORF">D0Y65_043213</name>
    <name evidence="6" type="ORF">glysoja_041084</name>
    <name evidence="5" type="ORF">glysoja_046881</name>
</gene>
<evidence type="ECO:0000313" key="8">
    <source>
        <dbReference type="Proteomes" id="UP000289340"/>
    </source>
</evidence>
<evidence type="ECO:0000313" key="7">
    <source>
        <dbReference type="EMBL" id="RZB60340.1"/>
    </source>
</evidence>
<dbReference type="Proteomes" id="UP000289340">
    <property type="component" value="Chromosome 16"/>
</dbReference>